<comment type="caution">
    <text evidence="12">The sequence shown here is derived from an EMBL/GenBank/DDBJ whole genome shotgun (WGS) entry which is preliminary data.</text>
</comment>
<evidence type="ECO:0000256" key="2">
    <source>
        <dbReference type="ARBA" id="ARBA00004186"/>
    </source>
</evidence>
<evidence type="ECO:0000256" key="1">
    <source>
        <dbReference type="ARBA" id="ARBA00004114"/>
    </source>
</evidence>
<keyword evidence="13" id="KW-1185">Reference proteome</keyword>
<evidence type="ECO:0000256" key="8">
    <source>
        <dbReference type="ARBA" id="ARBA00023054"/>
    </source>
</evidence>
<keyword evidence="10" id="KW-0131">Cell cycle</keyword>
<dbReference type="InterPro" id="IPR031387">
    <property type="entry name" value="SPICE1"/>
</dbReference>
<dbReference type="Proteomes" id="UP000645828">
    <property type="component" value="Unassembled WGS sequence"/>
</dbReference>
<dbReference type="PANTHER" id="PTHR31167:SF3">
    <property type="entry name" value="SPINDLE AND CENTRIOLE-ASSOCIATED PROTEIN 1"/>
    <property type="match status" value="1"/>
</dbReference>
<evidence type="ECO:0000313" key="13">
    <source>
        <dbReference type="Proteomes" id="UP000645828"/>
    </source>
</evidence>
<dbReference type="GO" id="GO:0046599">
    <property type="term" value="P:regulation of centriole replication"/>
    <property type="evidence" value="ECO:0007669"/>
    <property type="project" value="TreeGrafter"/>
</dbReference>
<comment type="subcellular location">
    <subcellularLocation>
        <location evidence="1">Cytoplasm</location>
        <location evidence="1">Cytoskeleton</location>
        <location evidence="1">Microtubule organizing center</location>
        <location evidence="1">Centrosome</location>
        <location evidence="1">Centriole</location>
    </subcellularLocation>
    <subcellularLocation>
        <location evidence="2">Cytoplasm</location>
        <location evidence="2">Cytoskeleton</location>
        <location evidence="2">Spindle</location>
    </subcellularLocation>
</comment>
<evidence type="ECO:0000256" key="7">
    <source>
        <dbReference type="ARBA" id="ARBA00022776"/>
    </source>
</evidence>
<dbReference type="PANTHER" id="PTHR31167">
    <property type="entry name" value="SPINDLE AND CENTRIOLE ASSOCIATED PROTEIN 1 SPICE1"/>
    <property type="match status" value="1"/>
</dbReference>
<dbReference type="EMBL" id="CAJHUB010000750">
    <property type="protein sequence ID" value="CAD7680894.1"/>
    <property type="molecule type" value="Genomic_DNA"/>
</dbReference>
<dbReference type="GO" id="GO:0005814">
    <property type="term" value="C:centriole"/>
    <property type="evidence" value="ECO:0007669"/>
    <property type="project" value="UniProtKB-SubCell"/>
</dbReference>
<gene>
    <name evidence="12" type="ORF">NYPRO_LOCUS13686</name>
</gene>
<dbReference type="GO" id="GO:0090307">
    <property type="term" value="P:mitotic spindle assembly"/>
    <property type="evidence" value="ECO:0007669"/>
    <property type="project" value="InterPro"/>
</dbReference>
<evidence type="ECO:0000313" key="12">
    <source>
        <dbReference type="EMBL" id="CAD7680894.1"/>
    </source>
</evidence>
<evidence type="ECO:0000256" key="10">
    <source>
        <dbReference type="ARBA" id="ARBA00023306"/>
    </source>
</evidence>
<name>A0A811Z073_NYCPR</name>
<evidence type="ECO:0000256" key="4">
    <source>
        <dbReference type="ARBA" id="ARBA00018313"/>
    </source>
</evidence>
<evidence type="ECO:0000256" key="5">
    <source>
        <dbReference type="ARBA" id="ARBA00022490"/>
    </source>
</evidence>
<reference evidence="12" key="1">
    <citation type="submission" date="2020-12" db="EMBL/GenBank/DDBJ databases">
        <authorList>
            <consortium name="Molecular Ecology Group"/>
        </authorList>
    </citation>
    <scope>NUCLEOTIDE SEQUENCE</scope>
    <source>
        <strain evidence="12">TBG_1078</strain>
    </source>
</reference>
<protein>
    <recommendedName>
        <fullName evidence="4">Spindle and centriole-associated protein 1</fullName>
    </recommendedName>
    <alternativeName>
        <fullName evidence="11">Coiled-coil domain-containing protein 52</fullName>
    </alternativeName>
</protein>
<dbReference type="GO" id="GO:0005813">
    <property type="term" value="C:centrosome"/>
    <property type="evidence" value="ECO:0007669"/>
    <property type="project" value="TreeGrafter"/>
</dbReference>
<dbReference type="GO" id="GO:0005819">
    <property type="term" value="C:spindle"/>
    <property type="evidence" value="ECO:0007669"/>
    <property type="project" value="UniProtKB-SubCell"/>
</dbReference>
<comment type="subunit">
    <text evidence="3">Interacts with CEP120.</text>
</comment>
<evidence type="ECO:0000256" key="11">
    <source>
        <dbReference type="ARBA" id="ARBA00030722"/>
    </source>
</evidence>
<dbReference type="AlphaFoldDB" id="A0A811Z073"/>
<keyword evidence="8" id="KW-0175">Coiled coil</keyword>
<sequence>MVYYSLEAGDSKKKIKKNKKKEAGDSPSDVLSEVYNYVLSLTTSHLSPEYLQLLNLDIKQPKLERMWRKGNPLALLVGMVSLHLYLWGKSLTVQLLGRRAGFLNITMAPDSSQGLIMANQDPVTHNILIDYDEEAATVNSQSEKTRFLHQLKEDNSELINKPWTDDIQQKIATQSQITTPPGAPSSRIHTRVQSEESTETLDSMKGKLDLCALSKQKKNTLAAGTAPQTYQIAINPEYKWWIGPEVKQLQSSQSNRLYSVTESELQLYKVETRQQLEQVLGDHGELTERLQLKFFFLKKKILWATYITQAMKNCPLINSNEESQASERGSMISIGRFALNYLTCQPPPRPAPDNNSVNLPNSFTAHIFEPDVLRRTVQTCPYPRILPTMEMIEKIQTKRVISSFSGGDSHMREDLENKAQDPFVNLLQPLCIDNAEFSYQAHQNNNIGLGEEQGDGLQELNKQETAAKSLTPSSMQEWITEMNQQIMDAHGKFLQSNRYLLGIIDISNIGTDSPNSSKCSAISPTSEINIRSSEATSNSCSPLNATSERGRYTLLNPKAKTEKQNEESWFVLSTHQYKVPTCHK</sequence>
<evidence type="ECO:0000256" key="6">
    <source>
        <dbReference type="ARBA" id="ARBA00022618"/>
    </source>
</evidence>
<dbReference type="GO" id="GO:0051310">
    <property type="term" value="P:metaphase chromosome alignment"/>
    <property type="evidence" value="ECO:0007669"/>
    <property type="project" value="TreeGrafter"/>
</dbReference>
<organism evidence="12 13">
    <name type="scientific">Nyctereutes procyonoides</name>
    <name type="common">Raccoon dog</name>
    <name type="synonym">Canis procyonoides</name>
    <dbReference type="NCBI Taxonomy" id="34880"/>
    <lineage>
        <taxon>Eukaryota</taxon>
        <taxon>Metazoa</taxon>
        <taxon>Chordata</taxon>
        <taxon>Craniata</taxon>
        <taxon>Vertebrata</taxon>
        <taxon>Euteleostomi</taxon>
        <taxon>Mammalia</taxon>
        <taxon>Eutheria</taxon>
        <taxon>Laurasiatheria</taxon>
        <taxon>Carnivora</taxon>
        <taxon>Caniformia</taxon>
        <taxon>Canidae</taxon>
        <taxon>Nyctereutes</taxon>
    </lineage>
</organism>
<keyword evidence="5" id="KW-0963">Cytoplasm</keyword>
<accession>A0A811Z073</accession>
<evidence type="ECO:0000256" key="3">
    <source>
        <dbReference type="ARBA" id="ARBA00011745"/>
    </source>
</evidence>
<dbReference type="GO" id="GO:0051301">
    <property type="term" value="P:cell division"/>
    <property type="evidence" value="ECO:0007669"/>
    <property type="project" value="UniProtKB-KW"/>
</dbReference>
<proteinExistence type="predicted"/>
<keyword evidence="9" id="KW-0206">Cytoskeleton</keyword>
<evidence type="ECO:0000256" key="9">
    <source>
        <dbReference type="ARBA" id="ARBA00023212"/>
    </source>
</evidence>
<keyword evidence="7" id="KW-0498">Mitosis</keyword>
<keyword evidence="6" id="KW-0132">Cell division</keyword>